<proteinExistence type="predicted"/>
<dbReference type="Proteomes" id="UP000054359">
    <property type="component" value="Unassembled WGS sequence"/>
</dbReference>
<feature type="non-terminal residue" evidence="5">
    <location>
        <position position="1042"/>
    </location>
</feature>
<reference evidence="5 6" key="1">
    <citation type="submission" date="2013-11" db="EMBL/GenBank/DDBJ databases">
        <title>Genome sequencing of Stegodyphus mimosarum.</title>
        <authorList>
            <person name="Bechsgaard J."/>
        </authorList>
    </citation>
    <scope>NUCLEOTIDE SEQUENCE [LARGE SCALE GENOMIC DNA]</scope>
</reference>
<keyword evidence="2" id="KW-0472">Membrane</keyword>
<dbReference type="EMBL" id="KK119463">
    <property type="protein sequence ID" value="KFM75756.1"/>
    <property type="molecule type" value="Genomic_DNA"/>
</dbReference>
<dbReference type="OrthoDB" id="6349171at2759"/>
<keyword evidence="2" id="KW-1133">Transmembrane helix</keyword>
<feature type="compositionally biased region" description="Polar residues" evidence="1">
    <location>
        <begin position="1025"/>
        <end position="1042"/>
    </location>
</feature>
<evidence type="ECO:0000256" key="2">
    <source>
        <dbReference type="SAM" id="Phobius"/>
    </source>
</evidence>
<protein>
    <submittedName>
        <fullName evidence="5">Epithelial chloride channel protein</fullName>
    </submittedName>
</protein>
<dbReference type="STRING" id="407821.A0A087UEG7"/>
<feature type="transmembrane region" description="Helical" evidence="2">
    <location>
        <begin position="881"/>
        <end position="906"/>
    </location>
</feature>
<feature type="chain" id="PRO_5001830437" evidence="3">
    <location>
        <begin position="23"/>
        <end position="1042"/>
    </location>
</feature>
<dbReference type="InterPro" id="IPR013642">
    <property type="entry name" value="CLCA_N"/>
</dbReference>
<evidence type="ECO:0000313" key="5">
    <source>
        <dbReference type="EMBL" id="KFM75756.1"/>
    </source>
</evidence>
<evidence type="ECO:0000313" key="6">
    <source>
        <dbReference type="Proteomes" id="UP000054359"/>
    </source>
</evidence>
<feature type="region of interest" description="Disordered" evidence="1">
    <location>
        <begin position="1002"/>
        <end position="1042"/>
    </location>
</feature>
<dbReference type="OMA" id="SECEIRV"/>
<evidence type="ECO:0000256" key="3">
    <source>
        <dbReference type="SAM" id="SignalP"/>
    </source>
</evidence>
<organism evidence="5 6">
    <name type="scientific">Stegodyphus mimosarum</name>
    <name type="common">African social velvet spider</name>
    <dbReference type="NCBI Taxonomy" id="407821"/>
    <lineage>
        <taxon>Eukaryota</taxon>
        <taxon>Metazoa</taxon>
        <taxon>Ecdysozoa</taxon>
        <taxon>Arthropoda</taxon>
        <taxon>Chelicerata</taxon>
        <taxon>Arachnida</taxon>
        <taxon>Araneae</taxon>
        <taxon>Araneomorphae</taxon>
        <taxon>Entelegynae</taxon>
        <taxon>Eresoidea</taxon>
        <taxon>Eresidae</taxon>
        <taxon>Stegodyphus</taxon>
    </lineage>
</organism>
<feature type="domain" description="Calcium-activated chloride channel N-terminal" evidence="4">
    <location>
        <begin position="24"/>
        <end position="293"/>
    </location>
</feature>
<dbReference type="Pfam" id="PF08434">
    <property type="entry name" value="CLCA"/>
    <property type="match status" value="1"/>
</dbReference>
<feature type="signal peptide" evidence="3">
    <location>
        <begin position="1"/>
        <end position="22"/>
    </location>
</feature>
<name>A0A087UEG7_STEMI</name>
<accession>A0A087UEG7</accession>
<evidence type="ECO:0000259" key="4">
    <source>
        <dbReference type="Pfam" id="PF08434"/>
    </source>
</evidence>
<dbReference type="NCBIfam" id="NF041940">
    <property type="entry name" value="choice_anch_X"/>
    <property type="match status" value="1"/>
</dbReference>
<sequence>MHILSVKLRIVIFLFIFCGTHAKVTVENGAYKDILVRFSPRVNSENGVMLLEKMKEVLTETSEILGKAVKLKISSVIFLLPRNWDISKLENLTVGKATPKNTVFPPDILVDNVSNSAFGNYPFALQYGGCMVPGRQISIQESFLTNEEDFPKGKLLAREWLKFYFGVFDENGFPDDTMYPLYYKVPGKSSSDISITDCTHPAAEYYFKKGEENCTLEVNDQNGLPSSSSSECEIRVREDSRNKVHSSLMYYHRDLTQVDLMCGDRAHLHNSDAPNKHNTFCNGKSIAEVVRNSGIEWTEENTEEITFSYVQEKDPRLAIAWQDTNKLKNKTELIGDSVWRFLYDVPEESKIALYKFTNNVDIVKDLKDNKRPDFRFIFASSKEPCVTCAISEAVNALKMDDIVTRGYVIIIAAGNPSEYEEVVQQINSSQLCLIVIGFTNFGATSEGFQDLVSASRCGSFWDISTEEKDDEIFAKLYRAMETALPSRDANYVTKIIDTQYVKYGEPLLIETNERASKFTVRASHAFDFKDYFYCNKLNGNDSVTLTKEDSFSVSFPSQEDAVTCSLSNSYIDPAWMQIQMTTKPNHYFEQDVWVKDMTSPASNSQAGMDLSSQTQMPVIIYARINYGGQPVQNAMVKAKVTGPNGIGEWNLDLLDDGLGDPDITANDGIYSRYFLDFNDKGEYTVEITASDNNLQAKIGQNGIQPCCGSKVVSETAPIGAFQESIKTTFSTISGKPEGGYKPSRILDLRIINYDIPSKVSLQWTAPGAEADTGQASSYALKLCRKQEDCSGNSSFSSWVKEKSIPKPETYGTKQKATIVFDATAPKNQTVHIGIQSKNENGEVSELSNLVAFSLMYISLDEITTIETPREEEGKSTVSSEIGIIVGSTAIAIFLLIALTAVIYFYVYKPRRQKQTVNDKENRTIIENNSIQKLKSSTQLNNYGSSMRKVESFPVLLYTHDQIKDHKSKKKEAPLYPSNVATKPWMSLDPLPNKSQAHLETRSLGSQTTLDVEDEKNSELPEIQQLHDTSQESVIETGNISKF</sequence>
<gene>
    <name evidence="5" type="ORF">X975_26729</name>
</gene>
<evidence type="ECO:0000256" key="1">
    <source>
        <dbReference type="SAM" id="MobiDB-lite"/>
    </source>
</evidence>
<keyword evidence="3" id="KW-0732">Signal</keyword>
<keyword evidence="2" id="KW-0812">Transmembrane</keyword>
<keyword evidence="6" id="KW-1185">Reference proteome</keyword>
<dbReference type="AlphaFoldDB" id="A0A087UEG7"/>